<dbReference type="SUPFAM" id="SSF48264">
    <property type="entry name" value="Cytochrome P450"/>
    <property type="match status" value="1"/>
</dbReference>
<sequence length="512" mass="57324">MDTFKPTGLELTVQSLLQGLGLLIGAYWTGWIVYTRVFHPLAAFPGPFCASVSRAWIVRSVINGNPHEVQKRLHARYGHIVRVAPNELSISDPEAVKTIYGVNTGFIKTDFYLAFRAPYTRYPDHFTSTDEKVHAQRRRIVNGVYTMQSILQSEPYIDQCTDVLLQRLGEYADDETSIDLLEWARMYAYDVIGELYFSKMFGLMKAKGDHLGIMKSTDTLIPAMAISAVMPSYLRSFFMLVGVLFSETRNALSALNDLATAAHSAVQGHVQNSSSDEGIIRRVDIISKVFKIHQDQGEKLDFQIDDVKLEAFGGYFAGSDTTAIHLSTTLYYILKNPGVHAALNNEITQATQRGNLSFPHVSYHEASKLPYLSACIKEGARFHPSVALTMPRQVPSNGCQISGKWIPGGVRVGINPAVMQLDEAAFGDDAGEYNPDRWLKPDADKMKRYILQFGAGSRGCMGKNISLCELYKVIPELLRSYRLELISPEKNLETTGFWFYKPASMGIRIFRK</sequence>
<gene>
    <name evidence="11" type="ORF">N7539_000573</name>
</gene>
<dbReference type="PANTHER" id="PTHR24305">
    <property type="entry name" value="CYTOCHROME P450"/>
    <property type="match status" value="1"/>
</dbReference>
<comment type="cofactor">
    <cofactor evidence="1 8">
        <name>heme</name>
        <dbReference type="ChEBI" id="CHEBI:30413"/>
    </cofactor>
</comment>
<evidence type="ECO:0000256" key="6">
    <source>
        <dbReference type="ARBA" id="ARBA00023004"/>
    </source>
</evidence>
<dbReference type="Proteomes" id="UP001148312">
    <property type="component" value="Unassembled WGS sequence"/>
</dbReference>
<keyword evidence="6 8" id="KW-0408">Iron</keyword>
<evidence type="ECO:0000256" key="7">
    <source>
        <dbReference type="ARBA" id="ARBA00023033"/>
    </source>
</evidence>
<dbReference type="GO" id="GO:0043386">
    <property type="term" value="P:mycotoxin biosynthetic process"/>
    <property type="evidence" value="ECO:0007669"/>
    <property type="project" value="UniProtKB-ARBA"/>
</dbReference>
<keyword evidence="4 8" id="KW-0479">Metal-binding</keyword>
<dbReference type="EMBL" id="JAPWDQ010000001">
    <property type="protein sequence ID" value="KAJ5495457.1"/>
    <property type="molecule type" value="Genomic_DNA"/>
</dbReference>
<accession>A0A9X0C2C7</accession>
<dbReference type="AlphaFoldDB" id="A0A9X0C2C7"/>
<dbReference type="InterPro" id="IPR050121">
    <property type="entry name" value="Cytochrome_P450_monoxygenase"/>
</dbReference>
<evidence type="ECO:0000256" key="8">
    <source>
        <dbReference type="PIRSR" id="PIRSR602401-1"/>
    </source>
</evidence>
<evidence type="ECO:0000256" key="9">
    <source>
        <dbReference type="RuleBase" id="RU000461"/>
    </source>
</evidence>
<evidence type="ECO:0000256" key="5">
    <source>
        <dbReference type="ARBA" id="ARBA00023002"/>
    </source>
</evidence>
<keyword evidence="10" id="KW-0472">Membrane</keyword>
<dbReference type="GO" id="GO:0016705">
    <property type="term" value="F:oxidoreductase activity, acting on paired donors, with incorporation or reduction of molecular oxygen"/>
    <property type="evidence" value="ECO:0007669"/>
    <property type="project" value="InterPro"/>
</dbReference>
<comment type="similarity">
    <text evidence="2 9">Belongs to the cytochrome P450 family.</text>
</comment>
<keyword evidence="10" id="KW-1133">Transmembrane helix</keyword>
<dbReference type="InterPro" id="IPR036396">
    <property type="entry name" value="Cyt_P450_sf"/>
</dbReference>
<feature type="binding site" description="axial binding residue" evidence="8">
    <location>
        <position position="460"/>
    </location>
    <ligand>
        <name>heme</name>
        <dbReference type="ChEBI" id="CHEBI:30413"/>
    </ligand>
    <ligandPart>
        <name>Fe</name>
        <dbReference type="ChEBI" id="CHEBI:18248"/>
    </ligandPart>
</feature>
<dbReference type="GeneID" id="81620426"/>
<keyword evidence="10" id="KW-0812">Transmembrane</keyword>
<dbReference type="InterPro" id="IPR017972">
    <property type="entry name" value="Cyt_P450_CS"/>
</dbReference>
<evidence type="ECO:0000256" key="4">
    <source>
        <dbReference type="ARBA" id="ARBA00022723"/>
    </source>
</evidence>
<proteinExistence type="inferred from homology"/>
<keyword evidence="12" id="KW-1185">Reference proteome</keyword>
<evidence type="ECO:0000256" key="2">
    <source>
        <dbReference type="ARBA" id="ARBA00010617"/>
    </source>
</evidence>
<dbReference type="PANTHER" id="PTHR24305:SF229">
    <property type="entry name" value="P450, PUTATIVE (EUROFUNG)-RELATED"/>
    <property type="match status" value="1"/>
</dbReference>
<reference evidence="11" key="1">
    <citation type="submission" date="2022-12" db="EMBL/GenBank/DDBJ databases">
        <authorList>
            <person name="Petersen C."/>
        </authorList>
    </citation>
    <scope>NUCLEOTIDE SEQUENCE</scope>
    <source>
        <strain evidence="11">IBT 30728</strain>
    </source>
</reference>
<evidence type="ECO:0000313" key="12">
    <source>
        <dbReference type="Proteomes" id="UP001148312"/>
    </source>
</evidence>
<keyword evidence="5 9" id="KW-0560">Oxidoreductase</keyword>
<comment type="caution">
    <text evidence="11">The sequence shown here is derived from an EMBL/GenBank/DDBJ whole genome shotgun (WGS) entry which is preliminary data.</text>
</comment>
<dbReference type="InterPro" id="IPR002401">
    <property type="entry name" value="Cyt_P450_E_grp-I"/>
</dbReference>
<dbReference type="Pfam" id="PF00067">
    <property type="entry name" value="p450"/>
    <property type="match status" value="1"/>
</dbReference>
<keyword evidence="3 8" id="KW-0349">Heme</keyword>
<dbReference type="RefSeq" id="XP_056794470.1">
    <property type="nucleotide sequence ID" value="XM_056930177.1"/>
</dbReference>
<dbReference type="CDD" id="cd11060">
    <property type="entry name" value="CYP57A1-like"/>
    <property type="match status" value="1"/>
</dbReference>
<evidence type="ECO:0000313" key="11">
    <source>
        <dbReference type="EMBL" id="KAJ5495457.1"/>
    </source>
</evidence>
<dbReference type="GO" id="GO:0004497">
    <property type="term" value="F:monooxygenase activity"/>
    <property type="evidence" value="ECO:0007669"/>
    <property type="project" value="UniProtKB-KW"/>
</dbReference>
<dbReference type="GO" id="GO:0020037">
    <property type="term" value="F:heme binding"/>
    <property type="evidence" value="ECO:0007669"/>
    <property type="project" value="InterPro"/>
</dbReference>
<organism evidence="11 12">
    <name type="scientific">Penicillium diatomitis</name>
    <dbReference type="NCBI Taxonomy" id="2819901"/>
    <lineage>
        <taxon>Eukaryota</taxon>
        <taxon>Fungi</taxon>
        <taxon>Dikarya</taxon>
        <taxon>Ascomycota</taxon>
        <taxon>Pezizomycotina</taxon>
        <taxon>Eurotiomycetes</taxon>
        <taxon>Eurotiomycetidae</taxon>
        <taxon>Eurotiales</taxon>
        <taxon>Aspergillaceae</taxon>
        <taxon>Penicillium</taxon>
    </lineage>
</organism>
<dbReference type="Gene3D" id="1.10.630.10">
    <property type="entry name" value="Cytochrome P450"/>
    <property type="match status" value="1"/>
</dbReference>
<dbReference type="PRINTS" id="PR00385">
    <property type="entry name" value="P450"/>
</dbReference>
<evidence type="ECO:0000256" key="10">
    <source>
        <dbReference type="SAM" id="Phobius"/>
    </source>
</evidence>
<dbReference type="FunFam" id="1.10.630.10:FF:000050">
    <property type="entry name" value="Cytochrome P450 monooxygenase"/>
    <property type="match status" value="1"/>
</dbReference>
<protein>
    <submittedName>
        <fullName evidence="11">Cytochrome P450E-classgroup I</fullName>
    </submittedName>
</protein>
<keyword evidence="7 9" id="KW-0503">Monooxygenase</keyword>
<name>A0A9X0C2C7_9EURO</name>
<dbReference type="PRINTS" id="PR00463">
    <property type="entry name" value="EP450I"/>
</dbReference>
<reference evidence="11" key="2">
    <citation type="journal article" date="2023" name="IMA Fungus">
        <title>Comparative genomic study of the Penicillium genus elucidates a diverse pangenome and 15 lateral gene transfer events.</title>
        <authorList>
            <person name="Petersen C."/>
            <person name="Sorensen T."/>
            <person name="Nielsen M.R."/>
            <person name="Sondergaard T.E."/>
            <person name="Sorensen J.L."/>
            <person name="Fitzpatrick D.A."/>
            <person name="Frisvad J.C."/>
            <person name="Nielsen K.L."/>
        </authorList>
    </citation>
    <scope>NUCLEOTIDE SEQUENCE</scope>
    <source>
        <strain evidence="11">IBT 30728</strain>
    </source>
</reference>
<evidence type="ECO:0000256" key="1">
    <source>
        <dbReference type="ARBA" id="ARBA00001971"/>
    </source>
</evidence>
<dbReference type="GO" id="GO:0005506">
    <property type="term" value="F:iron ion binding"/>
    <property type="evidence" value="ECO:0007669"/>
    <property type="project" value="InterPro"/>
</dbReference>
<dbReference type="PROSITE" id="PS00086">
    <property type="entry name" value="CYTOCHROME_P450"/>
    <property type="match status" value="1"/>
</dbReference>
<feature type="transmembrane region" description="Helical" evidence="10">
    <location>
        <begin position="15"/>
        <end position="34"/>
    </location>
</feature>
<evidence type="ECO:0000256" key="3">
    <source>
        <dbReference type="ARBA" id="ARBA00022617"/>
    </source>
</evidence>
<dbReference type="InterPro" id="IPR001128">
    <property type="entry name" value="Cyt_P450"/>
</dbReference>